<dbReference type="EMBL" id="JACHXZ010000001">
    <property type="protein sequence ID" value="MBB3166826.1"/>
    <property type="molecule type" value="Genomic_DNA"/>
</dbReference>
<protein>
    <recommendedName>
        <fullName evidence="3">STAS/SEC14 domain-containing protein</fullName>
    </recommendedName>
</protein>
<reference evidence="1 2" key="1">
    <citation type="submission" date="2020-08" db="EMBL/GenBank/DDBJ databases">
        <title>Genomic Encyclopedia of Type Strains, Phase III (KMG-III): the genomes of soil and plant-associated and newly described type strains.</title>
        <authorList>
            <person name="Whitman W."/>
        </authorList>
    </citation>
    <scope>NUCLEOTIDE SEQUENCE [LARGE SCALE GENOMIC DNA]</scope>
    <source>
        <strain evidence="1 2">CECT 8571</strain>
    </source>
</reference>
<comment type="caution">
    <text evidence="1">The sequence shown here is derived from an EMBL/GenBank/DDBJ whole genome shotgun (WGS) entry which is preliminary data.</text>
</comment>
<evidence type="ECO:0008006" key="3">
    <source>
        <dbReference type="Google" id="ProtNLM"/>
    </source>
</evidence>
<accession>A0A839UM60</accession>
<proteinExistence type="predicted"/>
<dbReference type="Proteomes" id="UP000559987">
    <property type="component" value="Unassembled WGS sequence"/>
</dbReference>
<dbReference type="RefSeq" id="WP_183907180.1">
    <property type="nucleotide sequence ID" value="NZ_JACHXZ010000001.1"/>
</dbReference>
<evidence type="ECO:0000313" key="1">
    <source>
        <dbReference type="EMBL" id="MBB3166826.1"/>
    </source>
</evidence>
<gene>
    <name evidence="1" type="ORF">FHS30_000002</name>
</gene>
<dbReference type="AlphaFoldDB" id="A0A839UM60"/>
<organism evidence="1 2">
    <name type="scientific">Simiduia aestuariiviva</name>
    <dbReference type="NCBI Taxonomy" id="1510459"/>
    <lineage>
        <taxon>Bacteria</taxon>
        <taxon>Pseudomonadati</taxon>
        <taxon>Pseudomonadota</taxon>
        <taxon>Gammaproteobacteria</taxon>
        <taxon>Cellvibrionales</taxon>
        <taxon>Cellvibrionaceae</taxon>
        <taxon>Simiduia</taxon>
    </lineage>
</organism>
<keyword evidence="2" id="KW-1185">Reference proteome</keyword>
<evidence type="ECO:0000313" key="2">
    <source>
        <dbReference type="Proteomes" id="UP000559987"/>
    </source>
</evidence>
<sequence length="115" mass="13080">MHRTKCSASPYIYYIELDSEIPILESDIESFVQDIKQGVAVYGYTPNIMISTDEPYDYWDSVKNLFLKMDTGKLGICTDQEVSGLVSNLLPLNSNVSIKSYGYSEKDECDNWLSK</sequence>
<name>A0A839UM60_9GAMM</name>